<dbReference type="Proteomes" id="UP000313359">
    <property type="component" value="Unassembled WGS sequence"/>
</dbReference>
<keyword evidence="1" id="KW-0596">Phosphopantetheine</keyword>
<dbReference type="PROSITE" id="PS50075">
    <property type="entry name" value="CARRIER"/>
    <property type="match status" value="1"/>
</dbReference>
<dbReference type="Pfam" id="PF00501">
    <property type="entry name" value="AMP-binding"/>
    <property type="match status" value="1"/>
</dbReference>
<reference evidence="4" key="1">
    <citation type="journal article" date="2018" name="Genome Biol. Evol.">
        <title>Genomics and development of Lentinus tigrinus, a white-rot wood-decaying mushroom with dimorphic fruiting bodies.</title>
        <authorList>
            <person name="Wu B."/>
            <person name="Xu Z."/>
            <person name="Knudson A."/>
            <person name="Carlson A."/>
            <person name="Chen N."/>
            <person name="Kovaka S."/>
            <person name="LaButti K."/>
            <person name="Lipzen A."/>
            <person name="Pennachio C."/>
            <person name="Riley R."/>
            <person name="Schakwitz W."/>
            <person name="Umezawa K."/>
            <person name="Ohm R.A."/>
            <person name="Grigoriev I.V."/>
            <person name="Nagy L.G."/>
            <person name="Gibbons J."/>
            <person name="Hibbett D."/>
        </authorList>
    </citation>
    <scope>NUCLEOTIDE SEQUENCE [LARGE SCALE GENOMIC DNA]</scope>
    <source>
        <strain evidence="4">ALCF2SS1-6</strain>
    </source>
</reference>
<protein>
    <submittedName>
        <fullName evidence="4">Acetyl-CoA synthetase-like protein</fullName>
    </submittedName>
</protein>
<dbReference type="Pfam" id="PF23562">
    <property type="entry name" value="AMP-binding_C_3"/>
    <property type="match status" value="1"/>
</dbReference>
<dbReference type="InterPro" id="IPR036736">
    <property type="entry name" value="ACP-like_sf"/>
</dbReference>
<dbReference type="SUPFAM" id="SSF47336">
    <property type="entry name" value="ACP-like"/>
    <property type="match status" value="1"/>
</dbReference>
<dbReference type="PANTHER" id="PTHR43439">
    <property type="entry name" value="PHENYLACETATE-COENZYME A LIGASE"/>
    <property type="match status" value="1"/>
</dbReference>
<dbReference type="SUPFAM" id="SSF56801">
    <property type="entry name" value="Acetyl-CoA synthetase-like"/>
    <property type="match status" value="1"/>
</dbReference>
<dbReference type="Pfam" id="PF07993">
    <property type="entry name" value="NAD_binding_4"/>
    <property type="match status" value="1"/>
</dbReference>
<dbReference type="Gene3D" id="3.40.50.720">
    <property type="entry name" value="NAD(P)-binding Rossmann-like Domain"/>
    <property type="match status" value="1"/>
</dbReference>
<dbReference type="InterPro" id="IPR009081">
    <property type="entry name" value="PP-bd_ACP"/>
</dbReference>
<dbReference type="Gene3D" id="1.10.1200.10">
    <property type="entry name" value="ACP-like"/>
    <property type="match status" value="1"/>
</dbReference>
<feature type="domain" description="Carrier" evidence="3">
    <location>
        <begin position="585"/>
        <end position="668"/>
    </location>
</feature>
<organism evidence="4 5">
    <name type="scientific">Lentinus tigrinus ALCF2SS1-6</name>
    <dbReference type="NCBI Taxonomy" id="1328759"/>
    <lineage>
        <taxon>Eukaryota</taxon>
        <taxon>Fungi</taxon>
        <taxon>Dikarya</taxon>
        <taxon>Basidiomycota</taxon>
        <taxon>Agaricomycotina</taxon>
        <taxon>Agaricomycetes</taxon>
        <taxon>Polyporales</taxon>
        <taxon>Polyporaceae</taxon>
        <taxon>Lentinus</taxon>
    </lineage>
</organism>
<dbReference type="AlphaFoldDB" id="A0A5C2SK56"/>
<evidence type="ECO:0000256" key="2">
    <source>
        <dbReference type="ARBA" id="ARBA00022553"/>
    </source>
</evidence>
<keyword evidence="5" id="KW-1185">Reference proteome</keyword>
<dbReference type="InterPro" id="IPR036291">
    <property type="entry name" value="NAD(P)-bd_dom_sf"/>
</dbReference>
<evidence type="ECO:0000313" key="4">
    <source>
        <dbReference type="EMBL" id="RPD63517.1"/>
    </source>
</evidence>
<accession>A0A5C2SK56</accession>
<dbReference type="InterPro" id="IPR042099">
    <property type="entry name" value="ANL_N_sf"/>
</dbReference>
<dbReference type="InterPro" id="IPR051414">
    <property type="entry name" value="Adenylate-forming_Reductase"/>
</dbReference>
<proteinExistence type="predicted"/>
<keyword evidence="2" id="KW-0597">Phosphoprotein</keyword>
<dbReference type="PROSITE" id="PS00455">
    <property type="entry name" value="AMP_BINDING"/>
    <property type="match status" value="1"/>
</dbReference>
<evidence type="ECO:0000313" key="5">
    <source>
        <dbReference type="Proteomes" id="UP000313359"/>
    </source>
</evidence>
<gene>
    <name evidence="4" type="ORF">L227DRAFT_608743</name>
</gene>
<sequence length="1079" mass="118837">MPSAIATEPAVTAPQGVGSKTWTPPPFFGDMTIPELYAFHAEKSPRHPVIAFDEEDRSIRTLTFADVFRDIRKAAGIVSGHIQPEHRTTLGATSDHRHVVGVLAIADSPTYLTLIVGMMYLGLTPFPLSARNSAAAVAHLLRSTDVHQLVVTSDAGMRRLAEEVKEGLAKEGYNVELLPMPEFAQLYNEDDVPADVKMGTLRGFDQAIIIHSSGSTSFPKPIPITHRNLARWAFAPYFGDIDICGLSISAHGLPLFHVMGVFTITWTVGTGIVLNVFRPSSPPIVSTPDTLLDAAIINKSDFLFCVPAFIEAWARDPEKLPALRSFRTIIYAGAPLNKQVGDYLTNEGVKILTGYGLTETGASTKHFRELSEADSRDWEYITLSPHLGTERIYQEGQPGVFELVYVESPLAAPNVYNSTLNGRPAYATSDLMEEHPTNPALFKVLGRADDQIILSTGEKTNPVPMEAIVCQNPNVQAALMFGRGRFQNGVIVQPKEPFDPADEMKLEEFRHKIWSAVEQANKFAPSHSHIFKEMITVTNPAKPFQYTAKGTPRRHVCLKDYADEIEEVYRKIEESSQVNVATPEAWTDVTVREYVRKVVQTVMKAPHIGDHDDLFQQGGDSLQATYIRNTILHALRTTTKLSIHDVPLNFVYTNPTISALANYVQGILSGKGVDKEAERAARIAQIEDLLDKYSAEFKQPQWTSSRVGSAKSEETVLITGTTGRLGSHLLSQILQKPEVVRVYALNRGTPEDSATLKERQGEAFKTWGLDENLLSSKVSFHHADLSLPNFRLDEATFVEIRGSVTSILHNAWRIDFNVSLPSFEPLIAGARKLIDFALDSPVPGGPTVLFVSSISALLNYSATGPVPETLDFGPELAVGLGYGESKWVTEQLLGRAAKETGLRTVVVRVGQLSGDTRVGGWNVKEWVPAIVRASKLLGCAPDKHDTVAWVPIDIAASTLLEVLQSNSESIVHLTSSRPVTWNDIIKPMAAKLNVPLVPAEEWLKRLRDDAARPGSQARGHESAHQLIGFFEAAMAEKEVRFGTEKAVKASPTLRDMQSLGMKDALKWLEFWDKVGFLKM</sequence>
<evidence type="ECO:0000256" key="1">
    <source>
        <dbReference type="ARBA" id="ARBA00022450"/>
    </source>
</evidence>
<dbReference type="PANTHER" id="PTHR43439:SF2">
    <property type="entry name" value="ENZYME, PUTATIVE (JCVI)-RELATED"/>
    <property type="match status" value="1"/>
</dbReference>
<dbReference type="InterPro" id="IPR020845">
    <property type="entry name" value="AMP-binding_CS"/>
</dbReference>
<dbReference type="SUPFAM" id="SSF51735">
    <property type="entry name" value="NAD(P)-binding Rossmann-fold domains"/>
    <property type="match status" value="1"/>
</dbReference>
<name>A0A5C2SK56_9APHY</name>
<dbReference type="InterPro" id="IPR000873">
    <property type="entry name" value="AMP-dep_synth/lig_dom"/>
</dbReference>
<dbReference type="Pfam" id="PF00550">
    <property type="entry name" value="PP-binding"/>
    <property type="match status" value="1"/>
</dbReference>
<dbReference type="InterPro" id="IPR013120">
    <property type="entry name" value="FAR_NAD-bd"/>
</dbReference>
<dbReference type="EMBL" id="ML122256">
    <property type="protein sequence ID" value="RPD63517.1"/>
    <property type="molecule type" value="Genomic_DNA"/>
</dbReference>
<dbReference type="Gene3D" id="3.40.50.12780">
    <property type="entry name" value="N-terminal domain of ligase-like"/>
    <property type="match status" value="1"/>
</dbReference>
<dbReference type="STRING" id="1328759.A0A5C2SK56"/>
<dbReference type="OrthoDB" id="429813at2759"/>
<evidence type="ECO:0000259" key="3">
    <source>
        <dbReference type="PROSITE" id="PS50075"/>
    </source>
</evidence>